<keyword evidence="2" id="KW-0472">Membrane</keyword>
<evidence type="ECO:0000313" key="4">
    <source>
        <dbReference type="EMBL" id="WFT74804.1"/>
    </source>
</evidence>
<dbReference type="Proteomes" id="UP001221597">
    <property type="component" value="Chromosome"/>
</dbReference>
<dbReference type="PANTHER" id="PTHR47396:SF1">
    <property type="entry name" value="ATP-DEPENDENT HELICASE IRC3-RELATED"/>
    <property type="match status" value="1"/>
</dbReference>
<dbReference type="Gene3D" id="3.40.50.300">
    <property type="entry name" value="P-loop containing nucleotide triphosphate hydrolases"/>
    <property type="match status" value="2"/>
</dbReference>
<dbReference type="Pfam" id="PF04851">
    <property type="entry name" value="ResIII"/>
    <property type="match status" value="1"/>
</dbReference>
<dbReference type="SUPFAM" id="SSF52540">
    <property type="entry name" value="P-loop containing nucleoside triphosphate hydrolases"/>
    <property type="match status" value="2"/>
</dbReference>
<accession>A0ABY8IX50</accession>
<dbReference type="EMBL" id="CP121671">
    <property type="protein sequence ID" value="WFT74804.1"/>
    <property type="molecule type" value="Genomic_DNA"/>
</dbReference>
<feature type="transmembrane region" description="Helical" evidence="2">
    <location>
        <begin position="713"/>
        <end position="732"/>
    </location>
</feature>
<dbReference type="InterPro" id="IPR014001">
    <property type="entry name" value="Helicase_ATP-bd"/>
</dbReference>
<dbReference type="InterPro" id="IPR027417">
    <property type="entry name" value="P-loop_NTPase"/>
</dbReference>
<feature type="transmembrane region" description="Helical" evidence="2">
    <location>
        <begin position="684"/>
        <end position="701"/>
    </location>
</feature>
<name>A0ABY8IX50_9BACI</name>
<keyword evidence="4" id="KW-0347">Helicase</keyword>
<feature type="region of interest" description="Disordered" evidence="1">
    <location>
        <begin position="117"/>
        <end position="141"/>
    </location>
</feature>
<organism evidence="4 5">
    <name type="scientific">Halobacillus naozhouensis</name>
    <dbReference type="NCBI Taxonomy" id="554880"/>
    <lineage>
        <taxon>Bacteria</taxon>
        <taxon>Bacillati</taxon>
        <taxon>Bacillota</taxon>
        <taxon>Bacilli</taxon>
        <taxon>Bacillales</taxon>
        <taxon>Bacillaceae</taxon>
        <taxon>Halobacillus</taxon>
    </lineage>
</organism>
<keyword evidence="2" id="KW-0812">Transmembrane</keyword>
<dbReference type="GO" id="GO:0004386">
    <property type="term" value="F:helicase activity"/>
    <property type="evidence" value="ECO:0007669"/>
    <property type="project" value="UniProtKB-KW"/>
</dbReference>
<keyword evidence="2" id="KW-1133">Transmembrane helix</keyword>
<dbReference type="PANTHER" id="PTHR47396">
    <property type="entry name" value="TYPE I RESTRICTION ENZYME ECOKI R PROTEIN"/>
    <property type="match status" value="1"/>
</dbReference>
<protein>
    <submittedName>
        <fullName evidence="4">DEAD/DEAH box helicase family protein</fullName>
    </submittedName>
</protein>
<keyword evidence="4" id="KW-0547">Nucleotide-binding</keyword>
<evidence type="ECO:0000259" key="3">
    <source>
        <dbReference type="PROSITE" id="PS51192"/>
    </source>
</evidence>
<feature type="domain" description="Helicase ATP-binding" evidence="3">
    <location>
        <begin position="25"/>
        <end position="211"/>
    </location>
</feature>
<dbReference type="RefSeq" id="WP_283076799.1">
    <property type="nucleotide sequence ID" value="NZ_CP121671.1"/>
</dbReference>
<sequence length="896" mass="102368">MDAFPDGISFCYDWRSYQAKAFDQLDKHLKDKHFHLVAPPGSGKTVLGLEVMLRLNQPTFIVAPTIAIRNQWAERFQELFLQTKTKPDWISTNIRQPAFLTITTYQSLHSLYRGEKENNEADAELDEPANPGEDEKAESQSDVDLAMDHLHKIGFKTFILDEAHHLRTAWWQSTIDFRNSLGDPAIVALTATPPYDVNMSEWKKYVDLCGPIDAEISVPELVREAELCPHQDYVYASAPSHEESEPIYAFKEKVRAFQKDIIHNEAFKSLIEQHPWIASSKDHIEDILSSPSYFSSLIIYLKKSGSTTWKKAIKTIEANEKVIPDFDLEWLEDMLTGVLFKDDHFAPREAIIKDIHKHLSQIGAIERRKVMLQSTDMINRTLVNSVSKLSSISEIVSFEENELGKDLRLVILADYIRMKDMPNNIGEEKPLVRLGVIPIFEKVRRELGNQVKIGVLTGSIVIIPSSALPLLQTCADVQHLEFQSSPLAYDETYIRVEMKAASRQKMVSVMTEVFTLGGMQVLVGTTALLGEGWDAPSINSLILASYVGTFMLSNQMRGRAIRTETGNPMKTANIWHLVCFDPDQRDGGHDFNSLTRRFRSLIGIAVQRETIETGIERMNLQPPPYSQDKIHTANKKMFERASARKELFDRWKKAVEQDGEITEEIISDKRAVPRPFIFRNTLKAMFIFAIINGVQLFFGALESSRAYDEDDINIGFLIGMGIIAILSALPLLKTIKTYLRHSSIESSMVQVGEVVYNTLHRMDLIQTNLEHNHIHAEKDHLGFVTCWMEKGSTHEKTVFLKAMEELVDPIENPRYILFRKSSLFFIPRYDYHAIPQEIGRRKENAEFFTKEWEKRVGKAELIYTRTPVGRNKLLTARMKAMSAAFVPKSERISAWR</sequence>
<reference evidence="4 5" key="1">
    <citation type="submission" date="2023-04" db="EMBL/GenBank/DDBJ databases">
        <title>Genome sequence of Halobacillus naozhouensis KACC 21980.</title>
        <authorList>
            <person name="Kim S."/>
            <person name="Heo J."/>
            <person name="Kwon S.-W."/>
        </authorList>
    </citation>
    <scope>NUCLEOTIDE SEQUENCE [LARGE SCALE GENOMIC DNA]</scope>
    <source>
        <strain evidence="4 5">KCTC 13234</strain>
    </source>
</reference>
<dbReference type="InterPro" id="IPR006935">
    <property type="entry name" value="Helicase/UvrB_N"/>
</dbReference>
<keyword evidence="4" id="KW-0378">Hydrolase</keyword>
<dbReference type="PROSITE" id="PS51192">
    <property type="entry name" value="HELICASE_ATP_BIND_1"/>
    <property type="match status" value="1"/>
</dbReference>
<evidence type="ECO:0000256" key="2">
    <source>
        <dbReference type="SAM" id="Phobius"/>
    </source>
</evidence>
<keyword evidence="4" id="KW-0067">ATP-binding</keyword>
<dbReference type="CDD" id="cd18785">
    <property type="entry name" value="SF2_C"/>
    <property type="match status" value="1"/>
</dbReference>
<keyword evidence="5" id="KW-1185">Reference proteome</keyword>
<proteinExistence type="predicted"/>
<dbReference type="SMART" id="SM00487">
    <property type="entry name" value="DEXDc"/>
    <property type="match status" value="1"/>
</dbReference>
<gene>
    <name evidence="4" type="ORF">P9989_21120</name>
</gene>
<evidence type="ECO:0000313" key="5">
    <source>
        <dbReference type="Proteomes" id="UP001221597"/>
    </source>
</evidence>
<dbReference type="InterPro" id="IPR050742">
    <property type="entry name" value="Helicase_Restrict-Modif_Enz"/>
</dbReference>
<evidence type="ECO:0000256" key="1">
    <source>
        <dbReference type="SAM" id="MobiDB-lite"/>
    </source>
</evidence>